<dbReference type="EMBL" id="GDJX01005158">
    <property type="protein sequence ID" value="JAT62778.1"/>
    <property type="molecule type" value="Transcribed_RNA"/>
</dbReference>
<gene>
    <name evidence="1" type="primary">TGRD_656</name>
    <name evidence="1" type="ORF">g.76465</name>
</gene>
<organism evidence="1">
    <name type="scientific">Anthurium amnicola</name>
    <dbReference type="NCBI Taxonomy" id="1678845"/>
    <lineage>
        <taxon>Eukaryota</taxon>
        <taxon>Viridiplantae</taxon>
        <taxon>Streptophyta</taxon>
        <taxon>Embryophyta</taxon>
        <taxon>Tracheophyta</taxon>
        <taxon>Spermatophyta</taxon>
        <taxon>Magnoliopsida</taxon>
        <taxon>Liliopsida</taxon>
        <taxon>Araceae</taxon>
        <taxon>Pothoideae</taxon>
        <taxon>Potheae</taxon>
        <taxon>Anthurium</taxon>
    </lineage>
</organism>
<protein>
    <submittedName>
        <fullName evidence="1">UPF0272 protein TGRD_656</fullName>
    </submittedName>
</protein>
<reference evidence="1" key="1">
    <citation type="submission" date="2015-07" db="EMBL/GenBank/DDBJ databases">
        <title>Transcriptome Assembly of Anthurium amnicola.</title>
        <authorList>
            <person name="Suzuki J."/>
        </authorList>
    </citation>
    <scope>NUCLEOTIDE SEQUENCE</scope>
</reference>
<accession>A0A1D1Z794</accession>
<dbReference type="AlphaFoldDB" id="A0A1D1Z794"/>
<sequence length="135" mass="15332">MVINSLVIQAFRIMKNFKENYWQFFLLCDRESSNKEVQRRLVLLRCDASSSYIGATLKPLPALGAMPVETIPPACHLSNSSFLPLPFPSLFLPHLLPYVSSPIVSSPRIKQHHPKHHNRELPMVAAVLMATFPWP</sequence>
<name>A0A1D1Z794_9ARAE</name>
<proteinExistence type="predicted"/>
<evidence type="ECO:0000313" key="1">
    <source>
        <dbReference type="EMBL" id="JAT62778.1"/>
    </source>
</evidence>